<evidence type="ECO:0000256" key="3">
    <source>
        <dbReference type="ARBA" id="ARBA00022679"/>
    </source>
</evidence>
<dbReference type="PANTHER" id="PTHR30616">
    <property type="entry name" value="UNCHARACTERIZED PROTEIN YFIH"/>
    <property type="match status" value="1"/>
</dbReference>
<evidence type="ECO:0000313" key="11">
    <source>
        <dbReference type="EMBL" id="URI11163.1"/>
    </source>
</evidence>
<dbReference type="RefSeq" id="WP_250199362.1">
    <property type="nucleotide sequence ID" value="NZ_CP097636.1"/>
</dbReference>
<evidence type="ECO:0000256" key="9">
    <source>
        <dbReference type="ARBA" id="ARBA00049893"/>
    </source>
</evidence>
<gene>
    <name evidence="11" type="primary">pgeF</name>
    <name evidence="11" type="ORF">MW290_19580</name>
</gene>
<evidence type="ECO:0000256" key="2">
    <source>
        <dbReference type="ARBA" id="ARBA00007353"/>
    </source>
</evidence>
<organism evidence="11 12">
    <name type="scientific">Aquincola tertiaricarbonis</name>
    <dbReference type="NCBI Taxonomy" id="391953"/>
    <lineage>
        <taxon>Bacteria</taxon>
        <taxon>Pseudomonadati</taxon>
        <taxon>Pseudomonadota</taxon>
        <taxon>Betaproteobacteria</taxon>
        <taxon>Burkholderiales</taxon>
        <taxon>Sphaerotilaceae</taxon>
        <taxon>Aquincola</taxon>
    </lineage>
</organism>
<evidence type="ECO:0000256" key="7">
    <source>
        <dbReference type="ARBA" id="ARBA00047989"/>
    </source>
</evidence>
<dbReference type="PANTHER" id="PTHR30616:SF2">
    <property type="entry name" value="PURINE NUCLEOSIDE PHOSPHORYLASE LACC1"/>
    <property type="match status" value="1"/>
</dbReference>
<name>A0ABY4SH96_AQUTE</name>
<evidence type="ECO:0000256" key="4">
    <source>
        <dbReference type="ARBA" id="ARBA00022723"/>
    </source>
</evidence>
<proteinExistence type="inferred from homology"/>
<dbReference type="SUPFAM" id="SSF64438">
    <property type="entry name" value="CNF1/YfiH-like putative cysteine hydrolases"/>
    <property type="match status" value="1"/>
</dbReference>
<protein>
    <recommendedName>
        <fullName evidence="10">Purine nucleoside phosphorylase</fullName>
    </recommendedName>
</protein>
<keyword evidence="4" id="KW-0479">Metal-binding</keyword>
<keyword evidence="6" id="KW-0862">Zinc</keyword>
<dbReference type="Proteomes" id="UP001056201">
    <property type="component" value="Chromosome 2"/>
</dbReference>
<evidence type="ECO:0000256" key="5">
    <source>
        <dbReference type="ARBA" id="ARBA00022801"/>
    </source>
</evidence>
<evidence type="ECO:0000256" key="8">
    <source>
        <dbReference type="ARBA" id="ARBA00048968"/>
    </source>
</evidence>
<dbReference type="InterPro" id="IPR038371">
    <property type="entry name" value="Cu_polyphenol_OxRdtase_sf"/>
</dbReference>
<keyword evidence="3" id="KW-0808">Transferase</keyword>
<sequence>MRSEGLAGLTPDWPAPAGVGAWMSTRAGGVSAAPWQGLNLGIAVGDEPAAVAENRRRFAEAIGATPVWLRQVHGRTVARLTAADAGRAQPIEADAAITTERGIACTVQVADCLPVLFCAPEGRAVGAAHAGWRGLAGGVLDATVAALCEATGCAPAELQAWLGPCIGPRQFEVGEEVVLAFGGSPAGDGRFTPRPRPDGAMRWLADLPALARDRLRQCGVSATTGGAWCTVEDPSRFFSYRRDGVTGRLAAAIWRR</sequence>
<evidence type="ECO:0000256" key="10">
    <source>
        <dbReference type="RuleBase" id="RU361274"/>
    </source>
</evidence>
<dbReference type="InterPro" id="IPR011324">
    <property type="entry name" value="Cytotoxic_necrot_fac-like_cat"/>
</dbReference>
<comment type="catalytic activity">
    <reaction evidence="7">
        <text>adenosine + H2O + H(+) = inosine + NH4(+)</text>
        <dbReference type="Rhea" id="RHEA:24408"/>
        <dbReference type="ChEBI" id="CHEBI:15377"/>
        <dbReference type="ChEBI" id="CHEBI:15378"/>
        <dbReference type="ChEBI" id="CHEBI:16335"/>
        <dbReference type="ChEBI" id="CHEBI:17596"/>
        <dbReference type="ChEBI" id="CHEBI:28938"/>
        <dbReference type="EC" id="3.5.4.4"/>
    </reaction>
    <physiologicalReaction direction="left-to-right" evidence="7">
        <dbReference type="Rhea" id="RHEA:24409"/>
    </physiologicalReaction>
</comment>
<reference evidence="11" key="1">
    <citation type="submission" date="2022-05" db="EMBL/GenBank/DDBJ databases">
        <title>An RpoN-dependent PEP-CTERM gene is involved in floc formation of an Aquincola tertiaricarbonis strain.</title>
        <authorList>
            <person name="Qiu D."/>
            <person name="Xia M."/>
        </authorList>
    </citation>
    <scope>NUCLEOTIDE SEQUENCE</scope>
    <source>
        <strain evidence="11">RN12</strain>
    </source>
</reference>
<dbReference type="Gene3D" id="3.60.140.10">
    <property type="entry name" value="CNF1/YfiH-like putative cysteine hydrolases"/>
    <property type="match status" value="1"/>
</dbReference>
<dbReference type="CDD" id="cd16833">
    <property type="entry name" value="YfiH"/>
    <property type="match status" value="1"/>
</dbReference>
<dbReference type="InterPro" id="IPR003730">
    <property type="entry name" value="Cu_polyphenol_OxRdtase"/>
</dbReference>
<keyword evidence="5" id="KW-0378">Hydrolase</keyword>
<dbReference type="NCBIfam" id="TIGR00726">
    <property type="entry name" value="peptidoglycan editing factor PgeF"/>
    <property type="match status" value="1"/>
</dbReference>
<comment type="similarity">
    <text evidence="2 10">Belongs to the purine nucleoside phosphorylase YfiH/LACC1 family.</text>
</comment>
<evidence type="ECO:0000256" key="6">
    <source>
        <dbReference type="ARBA" id="ARBA00022833"/>
    </source>
</evidence>
<accession>A0ABY4SH96</accession>
<evidence type="ECO:0000313" key="12">
    <source>
        <dbReference type="Proteomes" id="UP001056201"/>
    </source>
</evidence>
<comment type="catalytic activity">
    <reaction evidence="1">
        <text>inosine + phosphate = alpha-D-ribose 1-phosphate + hypoxanthine</text>
        <dbReference type="Rhea" id="RHEA:27646"/>
        <dbReference type="ChEBI" id="CHEBI:17368"/>
        <dbReference type="ChEBI" id="CHEBI:17596"/>
        <dbReference type="ChEBI" id="CHEBI:43474"/>
        <dbReference type="ChEBI" id="CHEBI:57720"/>
        <dbReference type="EC" id="2.4.2.1"/>
    </reaction>
    <physiologicalReaction direction="left-to-right" evidence="1">
        <dbReference type="Rhea" id="RHEA:27647"/>
    </physiologicalReaction>
</comment>
<dbReference type="Pfam" id="PF02578">
    <property type="entry name" value="Cu-oxidase_4"/>
    <property type="match status" value="1"/>
</dbReference>
<comment type="catalytic activity">
    <reaction evidence="8">
        <text>adenosine + phosphate = alpha-D-ribose 1-phosphate + adenine</text>
        <dbReference type="Rhea" id="RHEA:27642"/>
        <dbReference type="ChEBI" id="CHEBI:16335"/>
        <dbReference type="ChEBI" id="CHEBI:16708"/>
        <dbReference type="ChEBI" id="CHEBI:43474"/>
        <dbReference type="ChEBI" id="CHEBI:57720"/>
        <dbReference type="EC" id="2.4.2.1"/>
    </reaction>
    <physiologicalReaction direction="left-to-right" evidence="8">
        <dbReference type="Rhea" id="RHEA:27643"/>
    </physiologicalReaction>
</comment>
<comment type="catalytic activity">
    <reaction evidence="9">
        <text>S-methyl-5'-thioadenosine + phosphate = 5-(methylsulfanyl)-alpha-D-ribose 1-phosphate + adenine</text>
        <dbReference type="Rhea" id="RHEA:11852"/>
        <dbReference type="ChEBI" id="CHEBI:16708"/>
        <dbReference type="ChEBI" id="CHEBI:17509"/>
        <dbReference type="ChEBI" id="CHEBI:43474"/>
        <dbReference type="ChEBI" id="CHEBI:58533"/>
        <dbReference type="EC" id="2.4.2.28"/>
    </reaction>
    <physiologicalReaction direction="left-to-right" evidence="9">
        <dbReference type="Rhea" id="RHEA:11853"/>
    </physiologicalReaction>
</comment>
<dbReference type="EMBL" id="CP097636">
    <property type="protein sequence ID" value="URI11163.1"/>
    <property type="molecule type" value="Genomic_DNA"/>
</dbReference>
<keyword evidence="12" id="KW-1185">Reference proteome</keyword>
<evidence type="ECO:0000256" key="1">
    <source>
        <dbReference type="ARBA" id="ARBA00000553"/>
    </source>
</evidence>